<keyword evidence="2" id="KW-1133">Transmembrane helix</keyword>
<evidence type="ECO:0000313" key="4">
    <source>
        <dbReference type="Proteomes" id="UP000707451"/>
    </source>
</evidence>
<keyword evidence="2" id="KW-0812">Transmembrane</keyword>
<evidence type="ECO:0000313" key="3">
    <source>
        <dbReference type="EMBL" id="KAG9061787.1"/>
    </source>
</evidence>
<feature type="compositionally biased region" description="Low complexity" evidence="1">
    <location>
        <begin position="29"/>
        <end position="48"/>
    </location>
</feature>
<evidence type="ECO:0000256" key="1">
    <source>
        <dbReference type="SAM" id="MobiDB-lite"/>
    </source>
</evidence>
<feature type="region of interest" description="Disordered" evidence="1">
    <location>
        <begin position="148"/>
        <end position="171"/>
    </location>
</feature>
<feature type="transmembrane region" description="Helical" evidence="2">
    <location>
        <begin position="567"/>
        <end position="587"/>
    </location>
</feature>
<feature type="compositionally biased region" description="Low complexity" evidence="1">
    <location>
        <begin position="56"/>
        <end position="67"/>
    </location>
</feature>
<dbReference type="PANTHER" id="PTHR12459">
    <property type="entry name" value="TRANSMEMBRANE PROTEIN 135-RELATED"/>
    <property type="match status" value="1"/>
</dbReference>
<sequence length="691" mass="75073">MAKIFSVTPAELNTLKGRDANTHNDLESFSDTSYPSTPTDTHPSDPFSAHFRPLKSTSTSTSASTSTARGGYLSKIVLSFFLSPTGYRLLRFDSKSKSKKGKTTPSASTKSAPASKKSKPSVTFSHESLQRLGTSLVDPEEYERWFKSQANNNNRPSIDDDHYGDNNNKPQVNRNVAALSSATRAGIRGFTLAFLAGTAMDVLLPALLKQKFKGLVHKIFTNPSSLRLGASCGLFAFVYKLSFHIIALALEHASSSSQDQRPAGSRRSDSGISLGGTQRRGQHGDGKIVFGGLTQLDSGDENQQQNGSDDDDDTLPVNPKEQAARNRKKWVPALLASLIAAPAYSLIPEKARRLTMALYFLTYAGESAYAALEHEGLLKWLPSWVGIWILAPISTSQIVHTFIQHNDCNPVGWTKLIMSQCDPYLHRPKGFNTKSLGAFPTSGQLFEGAKAYMNAGYLSQPILASAATAAAAALTGDVSGSAKGFLLPKACESTFKFTESMGHHSVGCRMFHPGVASCGTATRQLLGRNAVFSFKMYAVLAALTFIARGGNVFQKGVMNYVSKTTIATLRSTIATWGIVVTAFPLFCSMDKTLPTWFLPTKRHYLNGFLGGLWVLLETPARQSALTLYFTRFMIEALWRRAVKAGLVRKVKGGETVLFGCAMAVVMGVFETSPGMGRKTIIQNMLNKIFVD</sequence>
<feature type="transmembrane region" description="Helical" evidence="2">
    <location>
        <begin position="530"/>
        <end position="547"/>
    </location>
</feature>
<dbReference type="InterPro" id="IPR026749">
    <property type="entry name" value="Tmem135"/>
</dbReference>
<feature type="region of interest" description="Disordered" evidence="1">
    <location>
        <begin position="256"/>
        <end position="285"/>
    </location>
</feature>
<dbReference type="Proteomes" id="UP000707451">
    <property type="component" value="Unassembled WGS sequence"/>
</dbReference>
<name>A0A9P7XJ03_9FUNG</name>
<dbReference type="OrthoDB" id="291792at2759"/>
<feature type="region of interest" description="Disordered" evidence="1">
    <location>
        <begin position="95"/>
        <end position="132"/>
    </location>
</feature>
<comment type="caution">
    <text evidence="3">The sequence shown here is derived from an EMBL/GenBank/DDBJ whole genome shotgun (WGS) entry which is preliminary data.</text>
</comment>
<feature type="compositionally biased region" description="Basic and acidic residues" evidence="1">
    <location>
        <begin position="16"/>
        <end position="26"/>
    </location>
</feature>
<keyword evidence="2" id="KW-0472">Membrane</keyword>
<protein>
    <submittedName>
        <fullName evidence="3">Uncharacterized protein</fullName>
    </submittedName>
</protein>
<accession>A0A9P7XJ03</accession>
<gene>
    <name evidence="3" type="ORF">KI688_006938</name>
</gene>
<feature type="region of interest" description="Disordered" evidence="1">
    <location>
        <begin position="299"/>
        <end position="324"/>
    </location>
</feature>
<feature type="compositionally biased region" description="Polar residues" evidence="1">
    <location>
        <begin position="122"/>
        <end position="132"/>
    </location>
</feature>
<feature type="compositionally biased region" description="Low complexity" evidence="1">
    <location>
        <begin position="103"/>
        <end position="115"/>
    </location>
</feature>
<feature type="region of interest" description="Disordered" evidence="1">
    <location>
        <begin position="16"/>
        <end position="67"/>
    </location>
</feature>
<dbReference type="AlphaFoldDB" id="A0A9P7XJ03"/>
<dbReference type="EMBL" id="JAHRHY010000022">
    <property type="protein sequence ID" value="KAG9061787.1"/>
    <property type="molecule type" value="Genomic_DNA"/>
</dbReference>
<organism evidence="3 4">
    <name type="scientific">Linnemannia hyalina</name>
    <dbReference type="NCBI Taxonomy" id="64524"/>
    <lineage>
        <taxon>Eukaryota</taxon>
        <taxon>Fungi</taxon>
        <taxon>Fungi incertae sedis</taxon>
        <taxon>Mucoromycota</taxon>
        <taxon>Mortierellomycotina</taxon>
        <taxon>Mortierellomycetes</taxon>
        <taxon>Mortierellales</taxon>
        <taxon>Mortierellaceae</taxon>
        <taxon>Linnemannia</taxon>
    </lineage>
</organism>
<proteinExistence type="predicted"/>
<keyword evidence="4" id="KW-1185">Reference proteome</keyword>
<reference evidence="3" key="1">
    <citation type="submission" date="2021-06" db="EMBL/GenBank/DDBJ databases">
        <title>Genome Sequence of Mortierella hyaline Strain SCG-10, a Cold-Adapted, Nitrate-Reducing Fungus Isolated from Soil in Minnesota, USA.</title>
        <authorList>
            <person name="Aldossari N."/>
        </authorList>
    </citation>
    <scope>NUCLEOTIDE SEQUENCE</scope>
    <source>
        <strain evidence="3">SCG-10</strain>
    </source>
</reference>
<dbReference type="PANTHER" id="PTHR12459:SF19">
    <property type="entry name" value="TRANSMEMBRANE PROTEIN 135 N-TERMINAL DOMAIN-CONTAINING PROTEIN"/>
    <property type="match status" value="1"/>
</dbReference>
<evidence type="ECO:0000256" key="2">
    <source>
        <dbReference type="SAM" id="Phobius"/>
    </source>
</evidence>